<reference evidence="2" key="2">
    <citation type="submission" date="2023-06" db="EMBL/GenBank/DDBJ databases">
        <authorList>
            <person name="Swenson N.G."/>
            <person name="Wegrzyn J.L."/>
            <person name="Mcevoy S.L."/>
        </authorList>
    </citation>
    <scope>NUCLEOTIDE SEQUENCE</scope>
    <source>
        <strain evidence="2">NS2018</strain>
        <tissue evidence="2">Leaf</tissue>
    </source>
</reference>
<comment type="caution">
    <text evidence="2">The sequence shown here is derived from an EMBL/GenBank/DDBJ whole genome shotgun (WGS) entry which is preliminary data.</text>
</comment>
<dbReference type="EMBL" id="JAUESC010000380">
    <property type="protein sequence ID" value="KAK0591576.1"/>
    <property type="molecule type" value="Genomic_DNA"/>
</dbReference>
<proteinExistence type="predicted"/>
<evidence type="ECO:0000313" key="3">
    <source>
        <dbReference type="Proteomes" id="UP001168877"/>
    </source>
</evidence>
<name>A0AA39SFD2_ACESA</name>
<evidence type="ECO:0000256" key="1">
    <source>
        <dbReference type="SAM" id="Coils"/>
    </source>
</evidence>
<organism evidence="2 3">
    <name type="scientific">Acer saccharum</name>
    <name type="common">Sugar maple</name>
    <dbReference type="NCBI Taxonomy" id="4024"/>
    <lineage>
        <taxon>Eukaryota</taxon>
        <taxon>Viridiplantae</taxon>
        <taxon>Streptophyta</taxon>
        <taxon>Embryophyta</taxon>
        <taxon>Tracheophyta</taxon>
        <taxon>Spermatophyta</taxon>
        <taxon>Magnoliopsida</taxon>
        <taxon>eudicotyledons</taxon>
        <taxon>Gunneridae</taxon>
        <taxon>Pentapetalae</taxon>
        <taxon>rosids</taxon>
        <taxon>malvids</taxon>
        <taxon>Sapindales</taxon>
        <taxon>Sapindaceae</taxon>
        <taxon>Hippocastanoideae</taxon>
        <taxon>Acereae</taxon>
        <taxon>Acer</taxon>
    </lineage>
</organism>
<keyword evidence="1" id="KW-0175">Coiled coil</keyword>
<sequence length="832" mass="96396">MLSCFTGLAFTEYLPYFNFTFFTENQGTIFSSVKADSLFLHVVMDEEVISGSNLVVCEDNKSDDHSLYPMYFGVSCALFALRVLSSKPENNDQDHDKYWCELLDKMLQGSAQLLGLLVWRVQRGVGADGDRFKLSNKLETVEREVEELKKLRHEDARANEKVVSIFASQEQSWFSERKKLRQHIGGLMNELQAVEQKKDEAIFDLNEKLKEMEQKRKELEEKLKEAENVREELRETAKKEAQEHYNEIWKHKTAFIEMVSNQRQVEAEMGRALRQIDATKQELNSVLDQKEEAVLLAQKLSIEVVKMRKDLDQKDKILSAMLRKSKLDTTEKQILLKELKLSKAKRKQAELETERWKAATESRHERHSLRSMFSSNQARGTSHVAKTRSQQPTNYVLESEHPELKSDPDVSDYYSAEGNEDLVDVKRLESWVRLEAEKYATVMEQRHHLELEAFAEQMGLKDEKLEGYRWRLMSMELESKRLQSHIEGLNKDMSQLRHDNIQLEALLLEREQDLKQHFASQLMPFSCQKTQYLNTSLHDPALTQDSVWSKFKTVKRRPMEEDHEMKTSLADISIEIKEDTPSLDESKDENCIVQSPENNLEEKRDVAVQTLIQGESVSTEEVDTIETLASSSQASMKMNNSPWRMDIHALGVSYKIKRLKQQLLMLERLTGKSGEDTQSNDIDNAMNSFQLLMSFLNKQVSRYQSLQAKTDDLCKQMHETDLDMSQGDSNTVRKKGDTKTLQHFLEKTFQLQRYIVVTGQKLMEIQSRITSGFVGVTEELDNKSVSFDEQRFADSMKTLFQEVQRGIEVRIARIIGDLEGTLACEGMIRLRR</sequence>
<dbReference type="PANTHER" id="PTHR47747">
    <property type="entry name" value="RIBONUCLEASE P PROTEIN SUBUNIT P38-LIKE PROTEIN"/>
    <property type="match status" value="1"/>
</dbReference>
<evidence type="ECO:0000313" key="2">
    <source>
        <dbReference type="EMBL" id="KAK0591576.1"/>
    </source>
</evidence>
<feature type="coiled-coil region" evidence="1">
    <location>
        <begin position="327"/>
        <end position="354"/>
    </location>
</feature>
<feature type="coiled-coil region" evidence="1">
    <location>
        <begin position="472"/>
        <end position="506"/>
    </location>
</feature>
<gene>
    <name evidence="2" type="ORF">LWI29_004293</name>
</gene>
<keyword evidence="3" id="KW-1185">Reference proteome</keyword>
<feature type="coiled-coil region" evidence="1">
    <location>
        <begin position="131"/>
        <end position="293"/>
    </location>
</feature>
<reference evidence="2" key="1">
    <citation type="journal article" date="2022" name="Plant J.">
        <title>Strategies of tolerance reflected in two North American maple genomes.</title>
        <authorList>
            <person name="McEvoy S.L."/>
            <person name="Sezen U.U."/>
            <person name="Trouern-Trend A."/>
            <person name="McMahon S.M."/>
            <person name="Schaberg P.G."/>
            <person name="Yang J."/>
            <person name="Wegrzyn J.L."/>
            <person name="Swenson N.G."/>
        </authorList>
    </citation>
    <scope>NUCLEOTIDE SEQUENCE</scope>
    <source>
        <strain evidence="2">NS2018</strain>
    </source>
</reference>
<dbReference type="Proteomes" id="UP001168877">
    <property type="component" value="Unassembled WGS sequence"/>
</dbReference>
<dbReference type="PANTHER" id="PTHR47747:SF2">
    <property type="entry name" value="RIBONUCLEASE P PROTEIN SUBUNIT P38-LIKE PROTEIN"/>
    <property type="match status" value="1"/>
</dbReference>
<protein>
    <submittedName>
        <fullName evidence="2">Uncharacterized protein</fullName>
    </submittedName>
</protein>
<accession>A0AA39SFD2</accession>
<dbReference type="AlphaFoldDB" id="A0AA39SFD2"/>